<sequence>MKTFLTSALLSVALVVPAFAEPRPMPVRGEVQSFAPGELTVLSRNGEALNIKTPDNLQIVSIIPRKVTDIAVGDAVSTTAVPNDAGGLTALQVSILPAAAAGANQGQHPWDAAPDSVMTNATISGVAEGASENQITMKFGDKTVKMEVPETAPVVAFGPGDASLLAKGKEVFIVALKGDDGSLKTDRVIVESNGVKPPM</sequence>
<dbReference type="KEGG" id="pami:JCM7686_1858"/>
<reference evidence="2 3" key="1">
    <citation type="journal article" date="2014" name="BMC Genomics">
        <title>Architecture and functions of a multipartite genome of the methylotrophic bacterium Paracoccus aminophilus JCM 7686, containing primary and secondary chromids.</title>
        <authorList>
            <person name="Dziewit L."/>
            <person name="Czarnecki J."/>
            <person name="Wibberg D."/>
            <person name="Radlinska M."/>
            <person name="Mrozek P."/>
            <person name="Szymczak M."/>
            <person name="Schluter A."/>
            <person name="Puhler A."/>
            <person name="Bartosik D."/>
        </authorList>
    </citation>
    <scope>NUCLEOTIDE SEQUENCE [LARGE SCALE GENOMIC DNA]</scope>
    <source>
        <strain evidence="2">JCM 7686</strain>
    </source>
</reference>
<evidence type="ECO:0000313" key="3">
    <source>
        <dbReference type="Proteomes" id="UP000015480"/>
    </source>
</evidence>
<dbReference type="STRING" id="1367847.JCM7686_1858"/>
<dbReference type="AlphaFoldDB" id="S5XNQ0"/>
<organism evidence="2 3">
    <name type="scientific">Paracoccus aminophilus JCM 7686</name>
    <dbReference type="NCBI Taxonomy" id="1367847"/>
    <lineage>
        <taxon>Bacteria</taxon>
        <taxon>Pseudomonadati</taxon>
        <taxon>Pseudomonadota</taxon>
        <taxon>Alphaproteobacteria</taxon>
        <taxon>Rhodobacterales</taxon>
        <taxon>Paracoccaceae</taxon>
        <taxon>Paracoccus</taxon>
    </lineage>
</organism>
<dbReference type="HOGENOM" id="CLU_098219_0_0_5"/>
<proteinExistence type="predicted"/>
<keyword evidence="3" id="KW-1185">Reference proteome</keyword>
<evidence type="ECO:0008006" key="4">
    <source>
        <dbReference type="Google" id="ProtNLM"/>
    </source>
</evidence>
<gene>
    <name evidence="2" type="ORF">JCM7686_1858</name>
</gene>
<dbReference type="OrthoDB" id="9799947at2"/>
<evidence type="ECO:0000256" key="1">
    <source>
        <dbReference type="SAM" id="SignalP"/>
    </source>
</evidence>
<accession>S5XNQ0</accession>
<evidence type="ECO:0000313" key="2">
    <source>
        <dbReference type="EMBL" id="AGT08959.1"/>
    </source>
</evidence>
<dbReference type="eggNOG" id="ENOG5031WRS">
    <property type="taxonomic scope" value="Bacteria"/>
</dbReference>
<keyword evidence="1" id="KW-0732">Signal</keyword>
<protein>
    <recommendedName>
        <fullName evidence="4">DUF5666 domain-containing protein</fullName>
    </recommendedName>
</protein>
<feature type="chain" id="PRO_5004534389" description="DUF5666 domain-containing protein" evidence="1">
    <location>
        <begin position="21"/>
        <end position="199"/>
    </location>
</feature>
<feature type="signal peptide" evidence="1">
    <location>
        <begin position="1"/>
        <end position="20"/>
    </location>
</feature>
<dbReference type="Proteomes" id="UP000015480">
    <property type="component" value="Chromosome"/>
</dbReference>
<dbReference type="RefSeq" id="WP_020950597.1">
    <property type="nucleotide sequence ID" value="NC_022041.1"/>
</dbReference>
<name>S5XNQ0_PARAH</name>
<dbReference type="EMBL" id="CP006650">
    <property type="protein sequence ID" value="AGT08959.1"/>
    <property type="molecule type" value="Genomic_DNA"/>
</dbReference>
<dbReference type="PATRIC" id="fig|1367847.3.peg.1844"/>